<keyword evidence="6" id="KW-0677">Repeat</keyword>
<dbReference type="InterPro" id="IPR032675">
    <property type="entry name" value="LRR_dom_sf"/>
</dbReference>
<dbReference type="PROSITE" id="PS51450">
    <property type="entry name" value="LRR"/>
    <property type="match status" value="1"/>
</dbReference>
<keyword evidence="10" id="KW-0325">Glycoprotein</keyword>
<evidence type="ECO:0000256" key="10">
    <source>
        <dbReference type="ARBA" id="ARBA00023180"/>
    </source>
</evidence>
<evidence type="ECO:0000256" key="2">
    <source>
        <dbReference type="ARBA" id="ARBA00009592"/>
    </source>
</evidence>
<evidence type="ECO:0000256" key="1">
    <source>
        <dbReference type="ARBA" id="ARBA00004251"/>
    </source>
</evidence>
<dbReference type="PANTHER" id="PTHR27004:SF444">
    <property type="entry name" value="TM RESISTANCE PROTEIN, PUTATIVE-RELATED"/>
    <property type="match status" value="1"/>
</dbReference>
<evidence type="ECO:0000256" key="3">
    <source>
        <dbReference type="ARBA" id="ARBA00022475"/>
    </source>
</evidence>
<keyword evidence="8" id="KW-0472">Membrane</keyword>
<keyword evidence="3" id="KW-1003">Cell membrane</keyword>
<dbReference type="Gene3D" id="3.80.10.10">
    <property type="entry name" value="Ribonuclease Inhibitor"/>
    <property type="match status" value="1"/>
</dbReference>
<evidence type="ECO:0000256" key="5">
    <source>
        <dbReference type="ARBA" id="ARBA00022692"/>
    </source>
</evidence>
<keyword evidence="7" id="KW-1133">Transmembrane helix</keyword>
<keyword evidence="9" id="KW-0675">Receptor</keyword>
<dbReference type="Pfam" id="PF00560">
    <property type="entry name" value="LRR_1"/>
    <property type="match status" value="1"/>
</dbReference>
<organism evidence="11 12">
    <name type="scientific">Psophocarpus tetragonolobus</name>
    <name type="common">Winged bean</name>
    <name type="synonym">Dolichos tetragonolobus</name>
    <dbReference type="NCBI Taxonomy" id="3891"/>
    <lineage>
        <taxon>Eukaryota</taxon>
        <taxon>Viridiplantae</taxon>
        <taxon>Streptophyta</taxon>
        <taxon>Embryophyta</taxon>
        <taxon>Tracheophyta</taxon>
        <taxon>Spermatophyta</taxon>
        <taxon>Magnoliopsida</taxon>
        <taxon>eudicotyledons</taxon>
        <taxon>Gunneridae</taxon>
        <taxon>Pentapetalae</taxon>
        <taxon>rosids</taxon>
        <taxon>fabids</taxon>
        <taxon>Fabales</taxon>
        <taxon>Fabaceae</taxon>
        <taxon>Papilionoideae</taxon>
        <taxon>50 kb inversion clade</taxon>
        <taxon>NPAAA clade</taxon>
        <taxon>indigoferoid/millettioid clade</taxon>
        <taxon>Phaseoleae</taxon>
        <taxon>Psophocarpus</taxon>
    </lineage>
</organism>
<dbReference type="FunFam" id="3.80.10.10:FF:000111">
    <property type="entry name" value="LRR receptor-like serine/threonine-protein kinase ERECTA"/>
    <property type="match status" value="1"/>
</dbReference>
<dbReference type="SUPFAM" id="SSF52058">
    <property type="entry name" value="L domain-like"/>
    <property type="match status" value="1"/>
</dbReference>
<dbReference type="AlphaFoldDB" id="A0AAN9RQ74"/>
<evidence type="ECO:0000256" key="4">
    <source>
        <dbReference type="ARBA" id="ARBA00022614"/>
    </source>
</evidence>
<accession>A0AAN9RQ74</accession>
<evidence type="ECO:0000256" key="7">
    <source>
        <dbReference type="ARBA" id="ARBA00022989"/>
    </source>
</evidence>
<gene>
    <name evidence="11" type="ORF">VNO78_33543</name>
</gene>
<dbReference type="PRINTS" id="PR00019">
    <property type="entry name" value="LEURICHRPT"/>
</dbReference>
<dbReference type="PANTHER" id="PTHR27004">
    <property type="entry name" value="RECEPTOR-LIKE PROTEIN 12 ISOFORM X1"/>
    <property type="match status" value="1"/>
</dbReference>
<evidence type="ECO:0000256" key="6">
    <source>
        <dbReference type="ARBA" id="ARBA00022737"/>
    </source>
</evidence>
<sequence>MLRVFDVSNNNFSGPLPASYIKNFQGMMNMNVTQTGLEYISHGSYNDSVVVVVKGLHMELQRILTTSTTIDLSNNMFDGEIPEVIGKLPSLKGLNLSHNGITGTIPQSLSNLRNLEWLDLSSNQLIGEIPVALRTLNFLAVLNLSETHFEGTIPTGGQFDTFGNYSYGGNPMLCGIPFSKYAM</sequence>
<keyword evidence="4" id="KW-0433">Leucine-rich repeat</keyword>
<name>A0AAN9RQ74_PSOTE</name>
<comment type="similarity">
    <text evidence="2">Belongs to the RLP family.</text>
</comment>
<evidence type="ECO:0000256" key="8">
    <source>
        <dbReference type="ARBA" id="ARBA00023136"/>
    </source>
</evidence>
<dbReference type="Pfam" id="PF13855">
    <property type="entry name" value="LRR_8"/>
    <property type="match status" value="1"/>
</dbReference>
<keyword evidence="5" id="KW-0812">Transmembrane</keyword>
<keyword evidence="12" id="KW-1185">Reference proteome</keyword>
<proteinExistence type="inferred from homology"/>
<comment type="subcellular location">
    <subcellularLocation>
        <location evidence="1">Cell membrane</location>
        <topology evidence="1">Single-pass type I membrane protein</topology>
    </subcellularLocation>
</comment>
<evidence type="ECO:0000313" key="12">
    <source>
        <dbReference type="Proteomes" id="UP001386955"/>
    </source>
</evidence>
<dbReference type="EMBL" id="JAYMYS010000009">
    <property type="protein sequence ID" value="KAK7381019.1"/>
    <property type="molecule type" value="Genomic_DNA"/>
</dbReference>
<dbReference type="GO" id="GO:0005886">
    <property type="term" value="C:plasma membrane"/>
    <property type="evidence" value="ECO:0007669"/>
    <property type="project" value="UniProtKB-SubCell"/>
</dbReference>
<reference evidence="11 12" key="1">
    <citation type="submission" date="2024-01" db="EMBL/GenBank/DDBJ databases">
        <title>The genomes of 5 underutilized Papilionoideae crops provide insights into root nodulation and disease resistanc.</title>
        <authorList>
            <person name="Jiang F."/>
        </authorList>
    </citation>
    <scope>NUCLEOTIDE SEQUENCE [LARGE SCALE GENOMIC DNA]</scope>
    <source>
        <strain evidence="11">DUOXIRENSHENG_FW03</strain>
        <tissue evidence="11">Leaves</tissue>
    </source>
</reference>
<comment type="caution">
    <text evidence="11">The sequence shown here is derived from an EMBL/GenBank/DDBJ whole genome shotgun (WGS) entry which is preliminary data.</text>
</comment>
<dbReference type="InterPro" id="IPR001611">
    <property type="entry name" value="Leu-rich_rpt"/>
</dbReference>
<dbReference type="Proteomes" id="UP001386955">
    <property type="component" value="Unassembled WGS sequence"/>
</dbReference>
<evidence type="ECO:0000256" key="9">
    <source>
        <dbReference type="ARBA" id="ARBA00023170"/>
    </source>
</evidence>
<protein>
    <submittedName>
        <fullName evidence="11">Uncharacterized protein</fullName>
    </submittedName>
</protein>
<evidence type="ECO:0000313" key="11">
    <source>
        <dbReference type="EMBL" id="KAK7381019.1"/>
    </source>
</evidence>